<evidence type="ECO:0000313" key="2">
    <source>
        <dbReference type="Proteomes" id="UP000887116"/>
    </source>
</evidence>
<accession>A0A8X6HMQ8</accession>
<gene>
    <name evidence="1" type="ORF">TNCT_678461</name>
</gene>
<protein>
    <submittedName>
        <fullName evidence="1">Uncharacterized protein</fullName>
    </submittedName>
</protein>
<dbReference type="Proteomes" id="UP000887116">
    <property type="component" value="Unassembled WGS sequence"/>
</dbReference>
<proteinExistence type="predicted"/>
<sequence>MFTFRFEFVCSFTKGEIERVWSLSGHKENPRLDDGVEFSTLSAQERVFDGAKGDIFVSIGDGKTIFSSVVIILATDSCQFHRAPARSRIHTFLTCQVERPEDP</sequence>
<comment type="caution">
    <text evidence="1">The sequence shown here is derived from an EMBL/GenBank/DDBJ whole genome shotgun (WGS) entry which is preliminary data.</text>
</comment>
<name>A0A8X6HMQ8_TRICU</name>
<keyword evidence="2" id="KW-1185">Reference proteome</keyword>
<organism evidence="1 2">
    <name type="scientific">Trichonephila clavata</name>
    <name type="common">Joro spider</name>
    <name type="synonym">Nephila clavata</name>
    <dbReference type="NCBI Taxonomy" id="2740835"/>
    <lineage>
        <taxon>Eukaryota</taxon>
        <taxon>Metazoa</taxon>
        <taxon>Ecdysozoa</taxon>
        <taxon>Arthropoda</taxon>
        <taxon>Chelicerata</taxon>
        <taxon>Arachnida</taxon>
        <taxon>Araneae</taxon>
        <taxon>Araneomorphae</taxon>
        <taxon>Entelegynae</taxon>
        <taxon>Araneoidea</taxon>
        <taxon>Nephilidae</taxon>
        <taxon>Trichonephila</taxon>
    </lineage>
</organism>
<reference evidence="1" key="1">
    <citation type="submission" date="2020-07" db="EMBL/GenBank/DDBJ databases">
        <title>Multicomponent nature underlies the extraordinary mechanical properties of spider dragline silk.</title>
        <authorList>
            <person name="Kono N."/>
            <person name="Nakamura H."/>
            <person name="Mori M."/>
            <person name="Yoshida Y."/>
            <person name="Ohtoshi R."/>
            <person name="Malay A.D."/>
            <person name="Moran D.A.P."/>
            <person name="Tomita M."/>
            <person name="Numata K."/>
            <person name="Arakawa K."/>
        </authorList>
    </citation>
    <scope>NUCLEOTIDE SEQUENCE</scope>
</reference>
<dbReference type="AlphaFoldDB" id="A0A8X6HMQ8"/>
<dbReference type="EMBL" id="BMAO01028657">
    <property type="protein sequence ID" value="GFR26458.1"/>
    <property type="molecule type" value="Genomic_DNA"/>
</dbReference>
<evidence type="ECO:0000313" key="1">
    <source>
        <dbReference type="EMBL" id="GFR26458.1"/>
    </source>
</evidence>